<organism evidence="4 5">
    <name type="scientific">Roseovarius faecimaris</name>
    <dbReference type="NCBI Taxonomy" id="2494550"/>
    <lineage>
        <taxon>Bacteria</taxon>
        <taxon>Pseudomonadati</taxon>
        <taxon>Pseudomonadota</taxon>
        <taxon>Alphaproteobacteria</taxon>
        <taxon>Rhodobacterales</taxon>
        <taxon>Roseobacteraceae</taxon>
        <taxon>Roseovarius</taxon>
    </lineage>
</organism>
<dbReference type="Pfam" id="PF00005">
    <property type="entry name" value="ABC_tran"/>
    <property type="match status" value="1"/>
</dbReference>
<evidence type="ECO:0000259" key="3">
    <source>
        <dbReference type="PROSITE" id="PS50893"/>
    </source>
</evidence>
<dbReference type="InterPro" id="IPR003439">
    <property type="entry name" value="ABC_transporter-like_ATP-bd"/>
</dbReference>
<keyword evidence="1" id="KW-0547">Nucleotide-binding</keyword>
<dbReference type="GO" id="GO:0016887">
    <property type="term" value="F:ATP hydrolysis activity"/>
    <property type="evidence" value="ECO:0007669"/>
    <property type="project" value="InterPro"/>
</dbReference>
<evidence type="ECO:0000313" key="4">
    <source>
        <dbReference type="EMBL" id="QGY00267.1"/>
    </source>
</evidence>
<accession>A0A6I6IXP6</accession>
<dbReference type="InterPro" id="IPR050334">
    <property type="entry name" value="Molybdenum_import_ModC"/>
</dbReference>
<keyword evidence="2 4" id="KW-0067">ATP-binding</keyword>
<dbReference type="InterPro" id="IPR003593">
    <property type="entry name" value="AAA+_ATPase"/>
</dbReference>
<protein>
    <submittedName>
        <fullName evidence="4">ATP-binding cassette domain-containing protein</fullName>
    </submittedName>
</protein>
<keyword evidence="5" id="KW-1185">Reference proteome</keyword>
<proteinExistence type="predicted"/>
<dbReference type="PROSITE" id="PS50893">
    <property type="entry name" value="ABC_TRANSPORTER_2"/>
    <property type="match status" value="1"/>
</dbReference>
<dbReference type="SMART" id="SM00382">
    <property type="entry name" value="AAA"/>
    <property type="match status" value="1"/>
</dbReference>
<dbReference type="GO" id="GO:0005524">
    <property type="term" value="F:ATP binding"/>
    <property type="evidence" value="ECO:0007669"/>
    <property type="project" value="UniProtKB-KW"/>
</dbReference>
<dbReference type="AlphaFoldDB" id="A0A6I6IXP6"/>
<evidence type="ECO:0000313" key="5">
    <source>
        <dbReference type="Proteomes" id="UP000428330"/>
    </source>
</evidence>
<evidence type="ECO:0000256" key="1">
    <source>
        <dbReference type="ARBA" id="ARBA00022741"/>
    </source>
</evidence>
<dbReference type="PANTHER" id="PTHR43514:SF4">
    <property type="entry name" value="ABC TRANSPORTER I FAMILY MEMBER 10"/>
    <property type="match status" value="1"/>
</dbReference>
<reference evidence="5" key="1">
    <citation type="submission" date="2018-12" db="EMBL/GenBank/DDBJ databases">
        <title>Complete genome sequence of Roseovarius sp. MME-070.</title>
        <authorList>
            <person name="Nam Y.-D."/>
            <person name="Kang J."/>
            <person name="Chung W.-H."/>
            <person name="Park Y.S."/>
        </authorList>
    </citation>
    <scope>NUCLEOTIDE SEQUENCE [LARGE SCALE GENOMIC DNA]</scope>
    <source>
        <strain evidence="5">MME-070</strain>
    </source>
</reference>
<evidence type="ECO:0000256" key="2">
    <source>
        <dbReference type="ARBA" id="ARBA00022840"/>
    </source>
</evidence>
<gene>
    <name evidence="4" type="ORF">EI983_01590</name>
</gene>
<dbReference type="RefSeq" id="WP_157708948.1">
    <property type="nucleotide sequence ID" value="NZ_CP034348.1"/>
</dbReference>
<dbReference type="Gene3D" id="3.40.50.300">
    <property type="entry name" value="P-loop containing nucleotide triphosphate hydrolases"/>
    <property type="match status" value="1"/>
</dbReference>
<dbReference type="EMBL" id="CP034348">
    <property type="protein sequence ID" value="QGY00267.1"/>
    <property type="molecule type" value="Genomic_DNA"/>
</dbReference>
<dbReference type="KEGG" id="rom:EI983_01590"/>
<dbReference type="PROSITE" id="PS00211">
    <property type="entry name" value="ABC_TRANSPORTER_1"/>
    <property type="match status" value="1"/>
</dbReference>
<dbReference type="InterPro" id="IPR027417">
    <property type="entry name" value="P-loop_NTPase"/>
</dbReference>
<feature type="domain" description="ABC transporter" evidence="3">
    <location>
        <begin position="3"/>
        <end position="227"/>
    </location>
</feature>
<dbReference type="OrthoDB" id="9802264at2"/>
<dbReference type="Proteomes" id="UP000428330">
    <property type="component" value="Chromosome"/>
</dbReference>
<dbReference type="PANTHER" id="PTHR43514">
    <property type="entry name" value="ABC TRANSPORTER I FAMILY MEMBER 10"/>
    <property type="match status" value="1"/>
</dbReference>
<sequence length="233" mass="25111">MSMTLTDGLVKRRGKVILGPVSLELGVAGVTMVLGPNGAGKTTLLKVLHGVERLSGGRLHWSLPEEEARQSQAYVFQTPIMLRRTVAENLAYPLRLSGVGKAEIARRVEKWAGRIGLGDALERPAPRLSGGEKQKLALGRALIRHPSVVFLDEPCANLDGRSTREFETLLQQAQADGTRIIMTTHNIGQAKRLASDVVFLLGGAVNATAPAEDFFANPSTPEARAFLEGDILE</sequence>
<name>A0A6I6IXP6_9RHOB</name>
<dbReference type="InterPro" id="IPR017871">
    <property type="entry name" value="ABC_transporter-like_CS"/>
</dbReference>
<dbReference type="SUPFAM" id="SSF52540">
    <property type="entry name" value="P-loop containing nucleoside triphosphate hydrolases"/>
    <property type="match status" value="1"/>
</dbReference>